<dbReference type="SUPFAM" id="SSF53649">
    <property type="entry name" value="Alkaline phosphatase-like"/>
    <property type="match status" value="1"/>
</dbReference>
<proteinExistence type="predicted"/>
<accession>A0A937XA80</accession>
<dbReference type="Proteomes" id="UP000748308">
    <property type="component" value="Unassembled WGS sequence"/>
</dbReference>
<evidence type="ECO:0000313" key="2">
    <source>
        <dbReference type="Proteomes" id="UP000748308"/>
    </source>
</evidence>
<evidence type="ECO:0000313" key="1">
    <source>
        <dbReference type="EMBL" id="MBM3316692.1"/>
    </source>
</evidence>
<gene>
    <name evidence="1" type="ORF">FJY75_02460</name>
</gene>
<name>A0A937XA80_UNCEI</name>
<comment type="caution">
    <text evidence="1">The sequence shown here is derived from an EMBL/GenBank/DDBJ whole genome shotgun (WGS) entry which is preliminary data.</text>
</comment>
<dbReference type="Pfam" id="PF01663">
    <property type="entry name" value="Phosphodiest"/>
    <property type="match status" value="1"/>
</dbReference>
<dbReference type="EMBL" id="VGIY01000032">
    <property type="protein sequence ID" value="MBM3316692.1"/>
    <property type="molecule type" value="Genomic_DNA"/>
</dbReference>
<sequence length="377" mass="42086">WAWRDVVSVPAIVRFYLKSARPFGLYATPLQINPADPALPISSPPGYAKRLARDLGLFYTQGMPEDTKALEKDVLGNVDFMKQAGLIIDEEARFAEYELARFQSGFLFLYFSTVDQIGHVMWRAMRGEEGHPAHDPLLDVDFADVYLDLHRHMDEIVGLAMQYADERTGLIVMSDHGFSTWRRSFDLNRWLYENGYLALRPGIPPTSVEYLQGVDWENTRLYGVGINGLYVNQLGRERGGIVPPGRAKEELLAQVSSELETLIDPGTGRTPVVKVFLNQELYSGPEAARGPDAQLGFDVGYRLLDESAIGGMTAAVLSDNTRRWSGDHCQDYRKVPGVLLANLPIRGLEPRLLDLAPSILELFGVEAPAEMQGEPVF</sequence>
<reference evidence="1" key="1">
    <citation type="submission" date="2019-03" db="EMBL/GenBank/DDBJ databases">
        <title>Lake Tanganyika Metagenome-Assembled Genomes (MAGs).</title>
        <authorList>
            <person name="Tran P."/>
        </authorList>
    </citation>
    <scope>NUCLEOTIDE SEQUENCE</scope>
    <source>
        <strain evidence="1">M_DeepCast_400m_m2_100</strain>
    </source>
</reference>
<feature type="non-terminal residue" evidence="1">
    <location>
        <position position="1"/>
    </location>
</feature>
<dbReference type="AlphaFoldDB" id="A0A937XA80"/>
<dbReference type="InterPro" id="IPR017850">
    <property type="entry name" value="Alkaline_phosphatase_core_sf"/>
</dbReference>
<dbReference type="Gene3D" id="3.40.720.10">
    <property type="entry name" value="Alkaline Phosphatase, subunit A"/>
    <property type="match status" value="1"/>
</dbReference>
<dbReference type="InterPro" id="IPR002591">
    <property type="entry name" value="Phosphodiest/P_Trfase"/>
</dbReference>
<protein>
    <submittedName>
        <fullName evidence="1">Alkaline phosphatase family protein</fullName>
    </submittedName>
</protein>
<organism evidence="1 2">
    <name type="scientific">Eiseniibacteriota bacterium</name>
    <dbReference type="NCBI Taxonomy" id="2212470"/>
    <lineage>
        <taxon>Bacteria</taxon>
        <taxon>Candidatus Eiseniibacteriota</taxon>
    </lineage>
</organism>